<reference evidence="7 8" key="1">
    <citation type="submission" date="2019-03" db="EMBL/GenBank/DDBJ databases">
        <title>Genomic Encyclopedia of Type Strains, Phase IV (KMG-IV): sequencing the most valuable type-strain genomes for metagenomic binning, comparative biology and taxonomic classification.</title>
        <authorList>
            <person name="Goeker M."/>
        </authorList>
    </citation>
    <scope>NUCLEOTIDE SEQUENCE [LARGE SCALE GENOMIC DNA]</scope>
    <source>
        <strain evidence="7 8">DSM 13587</strain>
    </source>
</reference>
<feature type="transmembrane region" description="Helical" evidence="5">
    <location>
        <begin position="49"/>
        <end position="67"/>
    </location>
</feature>
<gene>
    <name evidence="7" type="ORF">EDC35_103152</name>
</gene>
<feature type="transmembrane region" description="Helical" evidence="5">
    <location>
        <begin position="257"/>
        <end position="276"/>
    </location>
</feature>
<feature type="transmembrane region" description="Helical" evidence="5">
    <location>
        <begin position="363"/>
        <end position="387"/>
    </location>
</feature>
<dbReference type="Pfam" id="PF04932">
    <property type="entry name" value="Wzy_C"/>
    <property type="match status" value="1"/>
</dbReference>
<evidence type="ECO:0000313" key="7">
    <source>
        <dbReference type="EMBL" id="TCT22054.1"/>
    </source>
</evidence>
<evidence type="ECO:0000313" key="8">
    <source>
        <dbReference type="Proteomes" id="UP000295717"/>
    </source>
</evidence>
<dbReference type="PANTHER" id="PTHR37422">
    <property type="entry name" value="TEICHURONIC ACID BIOSYNTHESIS PROTEIN TUAE"/>
    <property type="match status" value="1"/>
</dbReference>
<sequence length="448" mass="49455">MPYHPHPAALPNRNMIPPRVILAHQSAIARVLLLIFAFCAWSFTAPANLALTLLILLFLADIPRHWAQLRREPAFLLLVGALLCTSLLALRGVWLFPATAFDQLDAIGAWSAPLLFIVIAWWLRRDPQQVWAVLGCAMLGLVVGVLRKTDWSLTAEVLNGLRYDFGQSALGLAFIASVMLLGLFLFRARIVQIHPGGRARPLLGWTLWGLGLALLLVILVVTQSRGAALGLAVAGGLYAFIQSRSRQGERSPRQKRLSFAFAALLVALAVLLLWTAKSRQVYDWQELTTGSRHSELSYAGSISTRLNLLQVGVQVIAERPLLGFGPGTSATEFLVPQRIVPVSDYQLAHAPEWSHLHSVPLELLVRFGLAGLLIASALLAVLGRAYRSLWSDPGTAPDLRLFLTLGGVMLLLYCLYDFRLLNLDLRFFCILFLGLLYGLHLATEDRKE</sequence>
<proteinExistence type="predicted"/>
<dbReference type="RefSeq" id="WP_165903367.1">
    <property type="nucleotide sequence ID" value="NZ_SMAO01000003.1"/>
</dbReference>
<dbReference type="EMBL" id="SMAO01000003">
    <property type="protein sequence ID" value="TCT22054.1"/>
    <property type="molecule type" value="Genomic_DNA"/>
</dbReference>
<keyword evidence="2 5" id="KW-0812">Transmembrane</keyword>
<evidence type="ECO:0000256" key="5">
    <source>
        <dbReference type="SAM" id="Phobius"/>
    </source>
</evidence>
<feature type="transmembrane region" description="Helical" evidence="5">
    <location>
        <begin position="227"/>
        <end position="245"/>
    </location>
</feature>
<keyword evidence="7" id="KW-0436">Ligase</keyword>
<dbReference type="PANTHER" id="PTHR37422:SF13">
    <property type="entry name" value="LIPOPOLYSACCHARIDE BIOSYNTHESIS PROTEIN PA4999-RELATED"/>
    <property type="match status" value="1"/>
</dbReference>
<feature type="transmembrane region" description="Helical" evidence="5">
    <location>
        <begin position="202"/>
        <end position="221"/>
    </location>
</feature>
<dbReference type="GO" id="GO:0016020">
    <property type="term" value="C:membrane"/>
    <property type="evidence" value="ECO:0007669"/>
    <property type="project" value="UniProtKB-SubCell"/>
</dbReference>
<keyword evidence="3 5" id="KW-1133">Transmembrane helix</keyword>
<protein>
    <submittedName>
        <fullName evidence="7">O-antigen ligase-like membrane protein</fullName>
    </submittedName>
</protein>
<comment type="subcellular location">
    <subcellularLocation>
        <location evidence="1">Membrane</location>
        <topology evidence="1">Multi-pass membrane protein</topology>
    </subcellularLocation>
</comment>
<feature type="domain" description="O-antigen ligase-related" evidence="6">
    <location>
        <begin position="211"/>
        <end position="374"/>
    </location>
</feature>
<feature type="transmembrane region" description="Helical" evidence="5">
    <location>
        <begin position="130"/>
        <end position="149"/>
    </location>
</feature>
<dbReference type="AlphaFoldDB" id="A0A4R3N033"/>
<dbReference type="Proteomes" id="UP000295717">
    <property type="component" value="Unassembled WGS sequence"/>
</dbReference>
<organism evidence="7 8">
    <name type="scientific">Thiobaca trueperi</name>
    <dbReference type="NCBI Taxonomy" id="127458"/>
    <lineage>
        <taxon>Bacteria</taxon>
        <taxon>Pseudomonadati</taxon>
        <taxon>Pseudomonadota</taxon>
        <taxon>Gammaproteobacteria</taxon>
        <taxon>Chromatiales</taxon>
        <taxon>Chromatiaceae</taxon>
        <taxon>Thiobaca</taxon>
    </lineage>
</organism>
<evidence type="ECO:0000256" key="3">
    <source>
        <dbReference type="ARBA" id="ARBA00022989"/>
    </source>
</evidence>
<comment type="caution">
    <text evidence="7">The sequence shown here is derived from an EMBL/GenBank/DDBJ whole genome shotgun (WGS) entry which is preliminary data.</text>
</comment>
<accession>A0A4R3N033</accession>
<dbReference type="GO" id="GO:0016874">
    <property type="term" value="F:ligase activity"/>
    <property type="evidence" value="ECO:0007669"/>
    <property type="project" value="UniProtKB-KW"/>
</dbReference>
<feature type="transmembrane region" description="Helical" evidence="5">
    <location>
        <begin position="169"/>
        <end position="190"/>
    </location>
</feature>
<name>A0A4R3N033_9GAMM</name>
<evidence type="ECO:0000256" key="4">
    <source>
        <dbReference type="ARBA" id="ARBA00023136"/>
    </source>
</evidence>
<feature type="transmembrane region" description="Helical" evidence="5">
    <location>
        <begin position="399"/>
        <end position="419"/>
    </location>
</feature>
<dbReference type="InterPro" id="IPR051533">
    <property type="entry name" value="WaaL-like"/>
</dbReference>
<feature type="transmembrane region" description="Helical" evidence="5">
    <location>
        <begin position="106"/>
        <end position="123"/>
    </location>
</feature>
<feature type="transmembrane region" description="Helical" evidence="5">
    <location>
        <begin position="425"/>
        <end position="443"/>
    </location>
</feature>
<dbReference type="InterPro" id="IPR007016">
    <property type="entry name" value="O-antigen_ligase-rel_domated"/>
</dbReference>
<keyword evidence="8" id="KW-1185">Reference proteome</keyword>
<feature type="transmembrane region" description="Helical" evidence="5">
    <location>
        <begin position="74"/>
        <end position="94"/>
    </location>
</feature>
<evidence type="ECO:0000256" key="2">
    <source>
        <dbReference type="ARBA" id="ARBA00022692"/>
    </source>
</evidence>
<keyword evidence="4 5" id="KW-0472">Membrane</keyword>
<evidence type="ECO:0000259" key="6">
    <source>
        <dbReference type="Pfam" id="PF04932"/>
    </source>
</evidence>
<evidence type="ECO:0000256" key="1">
    <source>
        <dbReference type="ARBA" id="ARBA00004141"/>
    </source>
</evidence>